<dbReference type="AlphaFoldDB" id="A0A6C0I5S7"/>
<keyword evidence="1" id="KW-0472">Membrane</keyword>
<proteinExistence type="predicted"/>
<keyword evidence="1" id="KW-0812">Transmembrane</keyword>
<reference evidence="2" key="1">
    <citation type="journal article" date="2020" name="Nature">
        <title>Giant virus diversity and host interactions through global metagenomics.</title>
        <authorList>
            <person name="Schulz F."/>
            <person name="Roux S."/>
            <person name="Paez-Espino D."/>
            <person name="Jungbluth S."/>
            <person name="Walsh D.A."/>
            <person name="Denef V.J."/>
            <person name="McMahon K.D."/>
            <person name="Konstantinidis K.T."/>
            <person name="Eloe-Fadrosh E.A."/>
            <person name="Kyrpides N.C."/>
            <person name="Woyke T."/>
        </authorList>
    </citation>
    <scope>NUCLEOTIDE SEQUENCE</scope>
    <source>
        <strain evidence="2">GVMAG-M-3300023184-24</strain>
    </source>
</reference>
<keyword evidence="1" id="KW-1133">Transmembrane helix</keyword>
<sequence length="539" mass="63167">MKYKYIKYILYALLICYILRTIIYYKINKTTHNINNYLEHKGIYIANEIYNPQQSNTYIINNINNNKKMIKKYNPFVIRISNIIIGRFDIKNNKQLINTIYEYVEHYTIKNKCKINIADNHKYNEIIDKITLYISRILFKITEDPLTKILIGQYIIKNTNNNNEIDMVYLSFINISKNTRLSVDVRMNAIDLLNLSNNKKYMELSKTLLQNIRNETRNNITTTSSVVFNNNLQRIANNRRDVQVTRNIQTQQIPLTQQTAQTPQFLVDRDGTRYPIPRDINVPPIPRIIEVKKPSSSIYDDGQNVHNSTINQTTLNTASELINKYNPYTVKLDFVYYKTKSFDELPPAKIEKVDKSIHRINTDTATFGKGFTLYTLYQSLLNLIDKHPQKNDLNERLLDELIDMSGKCSTGHLSRLVNVLQGFDTDINVKVKININDEIYAKIKHVIEKNIVNADNMDELMEDMLSENKTEYIKYVKDLIDTKIEEIIKEYEHLHTNDIIGYNGKATNIQDIVTEIIIQSLDKYTGTQDHFQYLNIRIK</sequence>
<dbReference type="EMBL" id="MN740110">
    <property type="protein sequence ID" value="QHT88142.1"/>
    <property type="molecule type" value="Genomic_DNA"/>
</dbReference>
<feature type="transmembrane region" description="Helical" evidence="1">
    <location>
        <begin position="9"/>
        <end position="27"/>
    </location>
</feature>
<evidence type="ECO:0000256" key="1">
    <source>
        <dbReference type="SAM" id="Phobius"/>
    </source>
</evidence>
<organism evidence="2">
    <name type="scientific">viral metagenome</name>
    <dbReference type="NCBI Taxonomy" id="1070528"/>
    <lineage>
        <taxon>unclassified sequences</taxon>
        <taxon>metagenomes</taxon>
        <taxon>organismal metagenomes</taxon>
    </lineage>
</organism>
<protein>
    <submittedName>
        <fullName evidence="2">Uncharacterized protein</fullName>
    </submittedName>
</protein>
<accession>A0A6C0I5S7</accession>
<name>A0A6C0I5S7_9ZZZZ</name>
<evidence type="ECO:0000313" key="2">
    <source>
        <dbReference type="EMBL" id="QHT88142.1"/>
    </source>
</evidence>